<dbReference type="AlphaFoldDB" id="A0A1C6HPH3"/>
<feature type="transmembrane region" description="Helical" evidence="3">
    <location>
        <begin position="39"/>
        <end position="61"/>
    </location>
</feature>
<protein>
    <submittedName>
        <fullName evidence="5">Putative transcriptional regulator yvhJ</fullName>
    </submittedName>
</protein>
<keyword evidence="3" id="KW-1133">Transmembrane helix</keyword>
<accession>A0A1C6HPH3</accession>
<feature type="region of interest" description="Disordered" evidence="2">
    <location>
        <begin position="1"/>
        <end position="29"/>
    </location>
</feature>
<dbReference type="InterPro" id="IPR050922">
    <property type="entry name" value="LytR/CpsA/Psr_CW_biosynth"/>
</dbReference>
<feature type="compositionally biased region" description="Low complexity" evidence="2">
    <location>
        <begin position="393"/>
        <end position="405"/>
    </location>
</feature>
<dbReference type="PANTHER" id="PTHR33392:SF6">
    <property type="entry name" value="POLYISOPRENYL-TEICHOIC ACID--PEPTIDOGLYCAN TEICHOIC ACID TRANSFERASE TAGU"/>
    <property type="match status" value="1"/>
</dbReference>
<sequence>MANRPNNNSNGGGDQRGRGPAGNSKRLRVKKPVNKKKRLTIILSSVLAVVILLCGVGYALLHTNLFGGADITEYSSPKKIQDKSVNILVCGIDNDSDPAAEHTENELTDVIMIVNFNFEKSEATILQVPRDTYIGSDYPSGKVNAVYAHGDNQNEKIKNLVGLLNDQFALPIDHYVTITMETFREAIDAIGGIDMNVPYQIDYSPGEGFVIPAGQQKLTGQQAEWFVRWRDGYAEGDIGRVKAQRLFVSAAMEELTTLNSSQMIKLVKLCYDKVETDLTMADILAYAQEASKLDLAKVEMYMVPGEPTYSDDGLSIYGIHKDELADLLNQKFRPHTDDVLAENLNVIEVSHEYDYYDQNGNSIQDLLDGHTPGKDSLSDREDTTSGTGDGSGEDSSGTGSDTGEE</sequence>
<dbReference type="EMBL" id="FMHG01000001">
    <property type="protein sequence ID" value="SCJ59672.1"/>
    <property type="molecule type" value="Genomic_DNA"/>
</dbReference>
<dbReference type="NCBIfam" id="TIGR00350">
    <property type="entry name" value="lytR_cpsA_psr"/>
    <property type="match status" value="1"/>
</dbReference>
<proteinExistence type="inferred from homology"/>
<keyword evidence="3" id="KW-0472">Membrane</keyword>
<dbReference type="PANTHER" id="PTHR33392">
    <property type="entry name" value="POLYISOPRENYL-TEICHOIC ACID--PEPTIDOGLYCAN TEICHOIC ACID TRANSFERASE TAGU"/>
    <property type="match status" value="1"/>
</dbReference>
<reference evidence="5" key="1">
    <citation type="submission" date="2015-09" db="EMBL/GenBank/DDBJ databases">
        <authorList>
            <consortium name="Pathogen Informatics"/>
        </authorList>
    </citation>
    <scope>NUCLEOTIDE SEQUENCE</scope>
    <source>
        <strain evidence="5">2789STDY5834896</strain>
    </source>
</reference>
<evidence type="ECO:0000259" key="4">
    <source>
        <dbReference type="Pfam" id="PF03816"/>
    </source>
</evidence>
<keyword evidence="3" id="KW-0812">Transmembrane</keyword>
<name>A0A1C6HPH3_9FIRM</name>
<comment type="similarity">
    <text evidence="1">Belongs to the LytR/CpsA/Psr (LCP) family.</text>
</comment>
<evidence type="ECO:0000256" key="3">
    <source>
        <dbReference type="SAM" id="Phobius"/>
    </source>
</evidence>
<organism evidence="5">
    <name type="scientific">uncultured Anaerotruncus sp</name>
    <dbReference type="NCBI Taxonomy" id="905011"/>
    <lineage>
        <taxon>Bacteria</taxon>
        <taxon>Bacillati</taxon>
        <taxon>Bacillota</taxon>
        <taxon>Clostridia</taxon>
        <taxon>Eubacteriales</taxon>
        <taxon>Oscillospiraceae</taxon>
        <taxon>Anaerotruncus</taxon>
        <taxon>environmental samples</taxon>
    </lineage>
</organism>
<feature type="domain" description="Cell envelope-related transcriptional attenuator" evidence="4">
    <location>
        <begin position="108"/>
        <end position="255"/>
    </location>
</feature>
<evidence type="ECO:0000256" key="2">
    <source>
        <dbReference type="SAM" id="MobiDB-lite"/>
    </source>
</evidence>
<feature type="region of interest" description="Disordered" evidence="2">
    <location>
        <begin position="363"/>
        <end position="405"/>
    </location>
</feature>
<evidence type="ECO:0000313" key="5">
    <source>
        <dbReference type="EMBL" id="SCJ59672.1"/>
    </source>
</evidence>
<feature type="compositionally biased region" description="Basic and acidic residues" evidence="2">
    <location>
        <begin position="367"/>
        <end position="383"/>
    </location>
</feature>
<gene>
    <name evidence="5" type="primary">yvhJ</name>
    <name evidence="5" type="ORF">SAMEA3545359_00977</name>
</gene>
<evidence type="ECO:0000256" key="1">
    <source>
        <dbReference type="ARBA" id="ARBA00006068"/>
    </source>
</evidence>
<dbReference type="InterPro" id="IPR004474">
    <property type="entry name" value="LytR_CpsA_psr"/>
</dbReference>
<dbReference type="Pfam" id="PF03816">
    <property type="entry name" value="LytR_cpsA_psr"/>
    <property type="match status" value="1"/>
</dbReference>
<dbReference type="Gene3D" id="3.40.630.190">
    <property type="entry name" value="LCP protein"/>
    <property type="match status" value="1"/>
</dbReference>